<dbReference type="OrthoDB" id="7030636at2"/>
<dbReference type="InterPro" id="IPR009883">
    <property type="entry name" value="YgfX"/>
</dbReference>
<dbReference type="RefSeq" id="WP_042122651.1">
    <property type="nucleotide sequence ID" value="NZ_FZOL01000001.1"/>
</dbReference>
<dbReference type="EMBL" id="FZOL01000001">
    <property type="protein sequence ID" value="SNR92679.1"/>
    <property type="molecule type" value="Genomic_DNA"/>
</dbReference>
<dbReference type="STRING" id="1215104.GCA_000730585_04177"/>
<evidence type="ECO:0000313" key="1">
    <source>
        <dbReference type="EMBL" id="SNR92679.1"/>
    </source>
</evidence>
<proteinExistence type="predicted"/>
<organism evidence="1 2">
    <name type="scientific">Pseudomonas japonica</name>
    <dbReference type="NCBI Taxonomy" id="256466"/>
    <lineage>
        <taxon>Bacteria</taxon>
        <taxon>Pseudomonadati</taxon>
        <taxon>Pseudomonadota</taxon>
        <taxon>Gammaproteobacteria</taxon>
        <taxon>Pseudomonadales</taxon>
        <taxon>Pseudomonadaceae</taxon>
        <taxon>Pseudomonas</taxon>
    </lineage>
</organism>
<keyword evidence="2" id="KW-1185">Reference proteome</keyword>
<name>A0A239AAW2_9PSED</name>
<dbReference type="AlphaFoldDB" id="A0A239AAW2"/>
<dbReference type="Proteomes" id="UP000198407">
    <property type="component" value="Unassembled WGS sequence"/>
</dbReference>
<protein>
    <submittedName>
        <fullName evidence="1">Toxin CptA</fullName>
    </submittedName>
</protein>
<sequence>MSSPSDRFECRWRGSKVLLAVYLACLTLASAASLLLAVPLFLSCVGLALCLVHAIWIIPRHILLTHPEAITGLRRDAHGWHLWSTARGWHQVQLRPDSVALPGLVILRFRRPGQFFARSQCIGHDALEPVQHRRLRVRLKFSRRRWAAAG</sequence>
<evidence type="ECO:0000313" key="2">
    <source>
        <dbReference type="Proteomes" id="UP000198407"/>
    </source>
</evidence>
<accession>A0A239AAW2</accession>
<reference evidence="2" key="1">
    <citation type="submission" date="2017-06" db="EMBL/GenBank/DDBJ databases">
        <authorList>
            <person name="Varghese N."/>
            <person name="Submissions S."/>
        </authorList>
    </citation>
    <scope>NUCLEOTIDE SEQUENCE [LARGE SCALE GENOMIC DNA]</scope>
    <source>
        <strain evidence="2">DSM 22348</strain>
    </source>
</reference>
<dbReference type="Pfam" id="PF07254">
    <property type="entry name" value="Cpta_toxin"/>
    <property type="match status" value="1"/>
</dbReference>
<gene>
    <name evidence="1" type="ORF">SAMN05444352_101325</name>
</gene>